<name>A0A4R6JBV3_9ACTN</name>
<dbReference type="Proteomes" id="UP000295388">
    <property type="component" value="Unassembled WGS sequence"/>
</dbReference>
<keyword evidence="1" id="KW-0732">Signal</keyword>
<sequence length="431" mass="46161">MRRLMTGLAVAAVSTIGLTIPAHAADPAPTGVTVAWADAAHTRVRVTWNETGDLPNLVRAEYSDGQGAWSSVAAGAANQVDFTSSDVGARAVVRMAVYAGTTTTGPTSGAGFSVPFDALRGGKPVIDQITPVPPTRFTIRWHPAAAQTDPNPGDPLDLPPAAPQYRVIANYNIVNIYDWVTPLSSATQVTFEQWSAPAFKVAVANFNEWGAIYSNALRVDYERFGTLTIPAAANYGQPTVIKGQIQRWSQLCDPGPCWSEWLGETPRLVVLHARANASSPWYVVGTTKSAADGRFTLAPTTLGTRQYRVAVPDVFEPAVGLGIGIISGAVTTLAKPRAAASFADPTVAYGQRVTARVSIAPPATVRTTLQRWDGTAWRDLKWVYTSNGAGSYTFTSTQRGRFAYRFLVPSFTYAGRPLSWQVSPNIVLTTS</sequence>
<proteinExistence type="predicted"/>
<evidence type="ECO:0000256" key="1">
    <source>
        <dbReference type="SAM" id="SignalP"/>
    </source>
</evidence>
<protein>
    <recommendedName>
        <fullName evidence="4">Fibronectin type-III domain-containing protein</fullName>
    </recommendedName>
</protein>
<evidence type="ECO:0008006" key="4">
    <source>
        <dbReference type="Google" id="ProtNLM"/>
    </source>
</evidence>
<dbReference type="RefSeq" id="WP_133805381.1">
    <property type="nucleotide sequence ID" value="NZ_SNWQ01000033.1"/>
</dbReference>
<comment type="caution">
    <text evidence="2">The sequence shown here is derived from an EMBL/GenBank/DDBJ whole genome shotgun (WGS) entry which is preliminary data.</text>
</comment>
<evidence type="ECO:0000313" key="3">
    <source>
        <dbReference type="Proteomes" id="UP000295388"/>
    </source>
</evidence>
<dbReference type="AlphaFoldDB" id="A0A4R6JBV3"/>
<feature type="signal peptide" evidence="1">
    <location>
        <begin position="1"/>
        <end position="24"/>
    </location>
</feature>
<organism evidence="2 3">
    <name type="scientific">Kribbella caucasensis</name>
    <dbReference type="NCBI Taxonomy" id="2512215"/>
    <lineage>
        <taxon>Bacteria</taxon>
        <taxon>Bacillati</taxon>
        <taxon>Actinomycetota</taxon>
        <taxon>Actinomycetes</taxon>
        <taxon>Propionibacteriales</taxon>
        <taxon>Kribbellaceae</taxon>
        <taxon>Kribbella</taxon>
    </lineage>
</organism>
<evidence type="ECO:0000313" key="2">
    <source>
        <dbReference type="EMBL" id="TDO33253.1"/>
    </source>
</evidence>
<gene>
    <name evidence="2" type="ORF">EV643_13351</name>
</gene>
<dbReference type="OrthoDB" id="3295341at2"/>
<reference evidence="2 3" key="1">
    <citation type="submission" date="2019-03" db="EMBL/GenBank/DDBJ databases">
        <title>Genomic Encyclopedia of Type Strains, Phase III (KMG-III): the genomes of soil and plant-associated and newly described type strains.</title>
        <authorList>
            <person name="Whitman W."/>
        </authorList>
    </citation>
    <scope>NUCLEOTIDE SEQUENCE [LARGE SCALE GENOMIC DNA]</scope>
    <source>
        <strain evidence="2 3">VKM Ac-2527</strain>
    </source>
</reference>
<dbReference type="EMBL" id="SNWQ01000033">
    <property type="protein sequence ID" value="TDO33253.1"/>
    <property type="molecule type" value="Genomic_DNA"/>
</dbReference>
<keyword evidence="3" id="KW-1185">Reference proteome</keyword>
<accession>A0A4R6JBV3</accession>
<feature type="chain" id="PRO_5020903466" description="Fibronectin type-III domain-containing protein" evidence="1">
    <location>
        <begin position="25"/>
        <end position="431"/>
    </location>
</feature>